<dbReference type="Pfam" id="PF00990">
    <property type="entry name" value="GGDEF"/>
    <property type="match status" value="1"/>
</dbReference>
<feature type="domain" description="GGDEF" evidence="2">
    <location>
        <begin position="164"/>
        <end position="291"/>
    </location>
</feature>
<dbReference type="SUPFAM" id="SSF55785">
    <property type="entry name" value="PYP-like sensor domain (PAS domain)"/>
    <property type="match status" value="1"/>
</dbReference>
<dbReference type="InterPro" id="IPR029787">
    <property type="entry name" value="Nucleotide_cyclase"/>
</dbReference>
<dbReference type="Gene3D" id="3.20.20.450">
    <property type="entry name" value="EAL domain"/>
    <property type="match status" value="1"/>
</dbReference>
<dbReference type="InterPro" id="IPR035919">
    <property type="entry name" value="EAL_sf"/>
</dbReference>
<dbReference type="InterPro" id="IPR001633">
    <property type="entry name" value="EAL_dom"/>
</dbReference>
<dbReference type="Pfam" id="PF00563">
    <property type="entry name" value="EAL"/>
    <property type="match status" value="1"/>
</dbReference>
<evidence type="ECO:0000259" key="1">
    <source>
        <dbReference type="PROSITE" id="PS50883"/>
    </source>
</evidence>
<dbReference type="EMBL" id="JBHSNO010000005">
    <property type="protein sequence ID" value="MFC5589289.1"/>
    <property type="molecule type" value="Genomic_DNA"/>
</dbReference>
<dbReference type="PROSITE" id="PS50887">
    <property type="entry name" value="GGDEF"/>
    <property type="match status" value="1"/>
</dbReference>
<dbReference type="InterPro" id="IPR035965">
    <property type="entry name" value="PAS-like_dom_sf"/>
</dbReference>
<keyword evidence="4" id="KW-1185">Reference proteome</keyword>
<evidence type="ECO:0000313" key="3">
    <source>
        <dbReference type="EMBL" id="MFC5589289.1"/>
    </source>
</evidence>
<dbReference type="CDD" id="cd00130">
    <property type="entry name" value="PAS"/>
    <property type="match status" value="1"/>
</dbReference>
<dbReference type="PANTHER" id="PTHR44757">
    <property type="entry name" value="DIGUANYLATE CYCLASE DGCP"/>
    <property type="match status" value="1"/>
</dbReference>
<sequence length="550" mass="63673">MKSENGQFILEFPDIMKSLEQFYMVTRTDADGEITYANKNFLTTSKWTPKRVLGKSFWHMFPETESGQNQAHTIWDSLSRGKTWFGTAEKMTRSGEPYFVTMLAIPVQQSDDKQFSHIFLELDITDDIQLRDQLQQVAFIDFETGLMSRYKLELTVNSYIEERKHFSFVFINIDHYYTLKDLHSYELEKELVKSFSNRLKRYFQNNPIARVGVNEFVVLTPFGDWYIQGFLDFLEQQPIYIDHKALPLSISGGIVRYPEDQKTYTHLMMTALTATKEVIQQGGRKIVSMSSKMHQELNRRAMIDRKMLTALNLKNFQVFYQPQLDIASGQFTVFEALVRWEDDELGYISPDELIPIAEENGLILEIGAFVLEEATKLAIEWDQKGQPIQLSVNSSVREFSQSHMKDRITDILAATGCPTNRIQLEITENFAFQAEEEQSIFHQMKELQEQGIEFVLDDFGTGYASFRYMQQLPISKIKIDRIFTNSLLTHPKTQQLVEGMIQFGKSMGLYVIAEGVETKEQFELLKEMGVDAVQGYYIGVPVTADKIQFE</sequence>
<dbReference type="InterPro" id="IPR043128">
    <property type="entry name" value="Rev_trsase/Diguanyl_cyclase"/>
</dbReference>
<feature type="domain" description="EAL" evidence="1">
    <location>
        <begin position="300"/>
        <end position="550"/>
    </location>
</feature>
<gene>
    <name evidence="3" type="ORF">ACFPRA_10345</name>
</gene>
<dbReference type="PANTHER" id="PTHR44757:SF2">
    <property type="entry name" value="BIOFILM ARCHITECTURE MAINTENANCE PROTEIN MBAA"/>
    <property type="match status" value="1"/>
</dbReference>
<dbReference type="SMART" id="SM00052">
    <property type="entry name" value="EAL"/>
    <property type="match status" value="1"/>
</dbReference>
<dbReference type="InterPro" id="IPR000014">
    <property type="entry name" value="PAS"/>
</dbReference>
<dbReference type="InterPro" id="IPR000160">
    <property type="entry name" value="GGDEF_dom"/>
</dbReference>
<name>A0ABW0TLK0_9BACL</name>
<dbReference type="Pfam" id="PF13426">
    <property type="entry name" value="PAS_9"/>
    <property type="match status" value="1"/>
</dbReference>
<dbReference type="Gene3D" id="3.30.70.270">
    <property type="match status" value="1"/>
</dbReference>
<dbReference type="SMART" id="SM00267">
    <property type="entry name" value="GGDEF"/>
    <property type="match status" value="1"/>
</dbReference>
<dbReference type="Gene3D" id="3.30.450.20">
    <property type="entry name" value="PAS domain"/>
    <property type="match status" value="1"/>
</dbReference>
<dbReference type="InterPro" id="IPR052155">
    <property type="entry name" value="Biofilm_reg_signaling"/>
</dbReference>
<protein>
    <submittedName>
        <fullName evidence="3">EAL domain-containing protein</fullName>
    </submittedName>
</protein>
<dbReference type="RefSeq" id="WP_381433720.1">
    <property type="nucleotide sequence ID" value="NZ_JBHSNO010000005.1"/>
</dbReference>
<evidence type="ECO:0000313" key="4">
    <source>
        <dbReference type="Proteomes" id="UP001596109"/>
    </source>
</evidence>
<dbReference type="Proteomes" id="UP001596109">
    <property type="component" value="Unassembled WGS sequence"/>
</dbReference>
<dbReference type="CDD" id="cd01948">
    <property type="entry name" value="EAL"/>
    <property type="match status" value="1"/>
</dbReference>
<accession>A0ABW0TLK0</accession>
<comment type="caution">
    <text evidence="3">The sequence shown here is derived from an EMBL/GenBank/DDBJ whole genome shotgun (WGS) entry which is preliminary data.</text>
</comment>
<dbReference type="SUPFAM" id="SSF55073">
    <property type="entry name" value="Nucleotide cyclase"/>
    <property type="match status" value="1"/>
</dbReference>
<organism evidence="3 4">
    <name type="scientific">Sporosarcina soli</name>
    <dbReference type="NCBI Taxonomy" id="334736"/>
    <lineage>
        <taxon>Bacteria</taxon>
        <taxon>Bacillati</taxon>
        <taxon>Bacillota</taxon>
        <taxon>Bacilli</taxon>
        <taxon>Bacillales</taxon>
        <taxon>Caryophanaceae</taxon>
        <taxon>Sporosarcina</taxon>
    </lineage>
</organism>
<dbReference type="SUPFAM" id="SSF141868">
    <property type="entry name" value="EAL domain-like"/>
    <property type="match status" value="1"/>
</dbReference>
<reference evidence="4" key="1">
    <citation type="journal article" date="2019" name="Int. J. Syst. Evol. Microbiol.">
        <title>The Global Catalogue of Microorganisms (GCM) 10K type strain sequencing project: providing services to taxonomists for standard genome sequencing and annotation.</title>
        <authorList>
            <consortium name="The Broad Institute Genomics Platform"/>
            <consortium name="The Broad Institute Genome Sequencing Center for Infectious Disease"/>
            <person name="Wu L."/>
            <person name="Ma J."/>
        </authorList>
    </citation>
    <scope>NUCLEOTIDE SEQUENCE [LARGE SCALE GENOMIC DNA]</scope>
    <source>
        <strain evidence="4">CGMCC 4.1434</strain>
    </source>
</reference>
<proteinExistence type="predicted"/>
<dbReference type="PROSITE" id="PS50883">
    <property type="entry name" value="EAL"/>
    <property type="match status" value="1"/>
</dbReference>
<evidence type="ECO:0000259" key="2">
    <source>
        <dbReference type="PROSITE" id="PS50887"/>
    </source>
</evidence>
<dbReference type="NCBIfam" id="TIGR00229">
    <property type="entry name" value="sensory_box"/>
    <property type="match status" value="1"/>
</dbReference>